<sequence length="301" mass="32112">MTESPAAQAASAPTATATASPESGPTATDPTTADRALKTKHRAMWASGDYPTLAADLIWSLGPVLVDAVGVRPGDRVLDVAAGSGNAAIPAALRGGAVVASDLAPELFDAGRRRAHEAGAELEWREADAEALPFDDAGFDATVSCVGVMFAPHHRRAAGELLRVTRPGGRIGVLSWTPEGFIGQMFKTMKPFAAPLPEGAEPAPLWGDEQHVRELFGDDVDDIEARRQTVTVDQFASPEEFRDYFKRNYGPTIAVYGRIAGDPDQVRALDDALVELARSHGLRTTGDALQWEYLLVTARRA</sequence>
<evidence type="ECO:0000256" key="1">
    <source>
        <dbReference type="SAM" id="MobiDB-lite"/>
    </source>
</evidence>
<keyword evidence="3" id="KW-0830">Ubiquinone</keyword>
<dbReference type="PANTHER" id="PTHR43591:SF24">
    <property type="entry name" value="2-METHOXY-6-POLYPRENYL-1,4-BENZOQUINOL METHYLASE, MITOCHONDRIAL"/>
    <property type="match status" value="1"/>
</dbReference>
<dbReference type="Pfam" id="PF13649">
    <property type="entry name" value="Methyltransf_25"/>
    <property type="match status" value="1"/>
</dbReference>
<keyword evidence="3" id="KW-0489">Methyltransferase</keyword>
<feature type="domain" description="Methyltransferase" evidence="2">
    <location>
        <begin position="77"/>
        <end position="169"/>
    </location>
</feature>
<dbReference type="CDD" id="cd02440">
    <property type="entry name" value="AdoMet_MTases"/>
    <property type="match status" value="1"/>
</dbReference>
<dbReference type="InterPro" id="IPR041698">
    <property type="entry name" value="Methyltransf_25"/>
</dbReference>
<dbReference type="SUPFAM" id="SSF53335">
    <property type="entry name" value="S-adenosyl-L-methionine-dependent methyltransferases"/>
    <property type="match status" value="1"/>
</dbReference>
<name>A0A852X9G7_9MICO</name>
<evidence type="ECO:0000313" key="4">
    <source>
        <dbReference type="Proteomes" id="UP000549066"/>
    </source>
</evidence>
<dbReference type="EMBL" id="JACCFI010000001">
    <property type="protein sequence ID" value="NYG22561.1"/>
    <property type="molecule type" value="Genomic_DNA"/>
</dbReference>
<reference evidence="3 4" key="1">
    <citation type="submission" date="2020-07" db="EMBL/GenBank/DDBJ databases">
        <title>Sequencing the genomes of 1000 actinobacteria strains.</title>
        <authorList>
            <person name="Klenk H.-P."/>
        </authorList>
    </citation>
    <scope>NUCLEOTIDE SEQUENCE [LARGE SCALE GENOMIC DNA]</scope>
    <source>
        <strain evidence="3 4">DSM 8598</strain>
    </source>
</reference>
<dbReference type="GO" id="GO:0008168">
    <property type="term" value="F:methyltransferase activity"/>
    <property type="evidence" value="ECO:0007669"/>
    <property type="project" value="UniProtKB-KW"/>
</dbReference>
<dbReference type="GO" id="GO:0032259">
    <property type="term" value="P:methylation"/>
    <property type="evidence" value="ECO:0007669"/>
    <property type="project" value="UniProtKB-KW"/>
</dbReference>
<dbReference type="Gene3D" id="3.40.50.150">
    <property type="entry name" value="Vaccinia Virus protein VP39"/>
    <property type="match status" value="1"/>
</dbReference>
<dbReference type="PANTHER" id="PTHR43591">
    <property type="entry name" value="METHYLTRANSFERASE"/>
    <property type="match status" value="1"/>
</dbReference>
<keyword evidence="4" id="KW-1185">Reference proteome</keyword>
<proteinExistence type="predicted"/>
<feature type="region of interest" description="Disordered" evidence="1">
    <location>
        <begin position="1"/>
        <end position="32"/>
    </location>
</feature>
<accession>A0A852X9G7</accession>
<dbReference type="AlphaFoldDB" id="A0A852X9G7"/>
<gene>
    <name evidence="3" type="ORF">BJY17_003308</name>
</gene>
<dbReference type="InterPro" id="IPR029063">
    <property type="entry name" value="SAM-dependent_MTases_sf"/>
</dbReference>
<dbReference type="Proteomes" id="UP000549066">
    <property type="component" value="Unassembled WGS sequence"/>
</dbReference>
<protein>
    <submittedName>
        <fullName evidence="3">Ubiquinone/menaquinone biosynthesis C-methylase UbiE</fullName>
    </submittedName>
</protein>
<evidence type="ECO:0000259" key="2">
    <source>
        <dbReference type="Pfam" id="PF13649"/>
    </source>
</evidence>
<evidence type="ECO:0000313" key="3">
    <source>
        <dbReference type="EMBL" id="NYG22561.1"/>
    </source>
</evidence>
<comment type="caution">
    <text evidence="3">The sequence shown here is derived from an EMBL/GenBank/DDBJ whole genome shotgun (WGS) entry which is preliminary data.</text>
</comment>
<organism evidence="3 4">
    <name type="scientific">Agromyces hippuratus</name>
    <dbReference type="NCBI Taxonomy" id="286438"/>
    <lineage>
        <taxon>Bacteria</taxon>
        <taxon>Bacillati</taxon>
        <taxon>Actinomycetota</taxon>
        <taxon>Actinomycetes</taxon>
        <taxon>Micrococcales</taxon>
        <taxon>Microbacteriaceae</taxon>
        <taxon>Agromyces</taxon>
    </lineage>
</organism>
<keyword evidence="3" id="KW-0808">Transferase</keyword>